<keyword evidence="2" id="KW-1185">Reference proteome</keyword>
<proteinExistence type="predicted"/>
<dbReference type="Gene3D" id="1.10.640.10">
    <property type="entry name" value="Haem peroxidase domain superfamily, animal type"/>
    <property type="match status" value="1"/>
</dbReference>
<evidence type="ECO:0000313" key="2">
    <source>
        <dbReference type="Proteomes" id="UP000663879"/>
    </source>
</evidence>
<sequence length="77" mass="8631">MRETTNEAYEINEVASYVIELVLNSTSARLIESVTIESQYCPFVSLTCDSTSKYRSYNGTCNNLDNPLYGGSNTPYK</sequence>
<comment type="caution">
    <text evidence="1">The sequence shown here is derived from an EMBL/GenBank/DDBJ whole genome shotgun (WGS) entry which is preliminary data.</text>
</comment>
<name>A0A813T7F6_9BILA</name>
<dbReference type="PROSITE" id="PS50292">
    <property type="entry name" value="PEROXIDASE_3"/>
    <property type="match status" value="1"/>
</dbReference>
<evidence type="ECO:0000313" key="1">
    <source>
        <dbReference type="EMBL" id="CAF0805350.1"/>
    </source>
</evidence>
<dbReference type="InterPro" id="IPR010255">
    <property type="entry name" value="Haem_peroxidase_sf"/>
</dbReference>
<protein>
    <submittedName>
        <fullName evidence="1">Uncharacterized protein</fullName>
    </submittedName>
</protein>
<dbReference type="GO" id="GO:0020037">
    <property type="term" value="F:heme binding"/>
    <property type="evidence" value="ECO:0007669"/>
    <property type="project" value="InterPro"/>
</dbReference>
<accession>A0A813T7F6</accession>
<dbReference type="AlphaFoldDB" id="A0A813T7F6"/>
<dbReference type="SUPFAM" id="SSF48113">
    <property type="entry name" value="Heme-dependent peroxidases"/>
    <property type="match status" value="1"/>
</dbReference>
<organism evidence="1 2">
    <name type="scientific">Brachionus calyciflorus</name>
    <dbReference type="NCBI Taxonomy" id="104777"/>
    <lineage>
        <taxon>Eukaryota</taxon>
        <taxon>Metazoa</taxon>
        <taxon>Spiralia</taxon>
        <taxon>Gnathifera</taxon>
        <taxon>Rotifera</taxon>
        <taxon>Eurotatoria</taxon>
        <taxon>Monogononta</taxon>
        <taxon>Pseudotrocha</taxon>
        <taxon>Ploima</taxon>
        <taxon>Brachionidae</taxon>
        <taxon>Brachionus</taxon>
    </lineage>
</organism>
<reference evidence="1" key="1">
    <citation type="submission" date="2021-02" db="EMBL/GenBank/DDBJ databases">
        <authorList>
            <person name="Nowell W R."/>
        </authorList>
    </citation>
    <scope>NUCLEOTIDE SEQUENCE</scope>
    <source>
        <strain evidence="1">Ploen Becks lab</strain>
    </source>
</reference>
<dbReference type="OrthoDB" id="823504at2759"/>
<dbReference type="InterPro" id="IPR019791">
    <property type="entry name" value="Haem_peroxidase_animal"/>
</dbReference>
<dbReference type="GO" id="GO:0004601">
    <property type="term" value="F:peroxidase activity"/>
    <property type="evidence" value="ECO:0007669"/>
    <property type="project" value="InterPro"/>
</dbReference>
<dbReference type="EMBL" id="CAJNOC010000806">
    <property type="protein sequence ID" value="CAF0805350.1"/>
    <property type="molecule type" value="Genomic_DNA"/>
</dbReference>
<dbReference type="Proteomes" id="UP000663879">
    <property type="component" value="Unassembled WGS sequence"/>
</dbReference>
<gene>
    <name evidence="1" type="ORF">OXX778_LOCUS6687</name>
</gene>
<dbReference type="GO" id="GO:0006979">
    <property type="term" value="P:response to oxidative stress"/>
    <property type="evidence" value="ECO:0007669"/>
    <property type="project" value="InterPro"/>
</dbReference>
<dbReference type="InterPro" id="IPR037120">
    <property type="entry name" value="Haem_peroxidase_sf_animal"/>
</dbReference>